<dbReference type="EMBL" id="JBFOLK010000012">
    <property type="protein sequence ID" value="KAL2472164.1"/>
    <property type="molecule type" value="Genomic_DNA"/>
</dbReference>
<sequence length="184" mass="20813">MSIDLITKVVANETQNVATVSSPSVNQTVAQVPSFVVTQTVAPTGHVTVPVNHRGKIREVQWIEFQKGEEDIQAVSAVETWKHSDFLCRNYVMNGLVDLLYNVYITMKTAKELWESLDRKYKIEDAGAKKFIVGRFLDYKMVDSKTVISQVQELQVILHEIHAKWMVLSETFQVGAIIEKLSST</sequence>
<dbReference type="PANTHER" id="PTHR47592:SF27">
    <property type="entry name" value="OS08G0421700 PROTEIN"/>
    <property type="match status" value="1"/>
</dbReference>
<dbReference type="Proteomes" id="UP001604336">
    <property type="component" value="Unassembled WGS sequence"/>
</dbReference>
<evidence type="ECO:0000313" key="1">
    <source>
        <dbReference type="EMBL" id="KAL2472164.1"/>
    </source>
</evidence>
<proteinExistence type="predicted"/>
<gene>
    <name evidence="1" type="ORF">Adt_40300</name>
</gene>
<protein>
    <submittedName>
        <fullName evidence="1">Zinc knuckle (CCHC-type) family protein</fullName>
    </submittedName>
</protein>
<accession>A0ABD1QAT4</accession>
<name>A0ABD1QAT4_9LAMI</name>
<keyword evidence="2" id="KW-1185">Reference proteome</keyword>
<dbReference type="Pfam" id="PF14223">
    <property type="entry name" value="Retrotran_gag_2"/>
    <property type="match status" value="1"/>
</dbReference>
<comment type="caution">
    <text evidence="1">The sequence shown here is derived from an EMBL/GenBank/DDBJ whole genome shotgun (WGS) entry which is preliminary data.</text>
</comment>
<dbReference type="AlphaFoldDB" id="A0ABD1QAT4"/>
<organism evidence="1 2">
    <name type="scientific">Abeliophyllum distichum</name>
    <dbReference type="NCBI Taxonomy" id="126358"/>
    <lineage>
        <taxon>Eukaryota</taxon>
        <taxon>Viridiplantae</taxon>
        <taxon>Streptophyta</taxon>
        <taxon>Embryophyta</taxon>
        <taxon>Tracheophyta</taxon>
        <taxon>Spermatophyta</taxon>
        <taxon>Magnoliopsida</taxon>
        <taxon>eudicotyledons</taxon>
        <taxon>Gunneridae</taxon>
        <taxon>Pentapetalae</taxon>
        <taxon>asterids</taxon>
        <taxon>lamiids</taxon>
        <taxon>Lamiales</taxon>
        <taxon>Oleaceae</taxon>
        <taxon>Forsythieae</taxon>
        <taxon>Abeliophyllum</taxon>
    </lineage>
</organism>
<evidence type="ECO:0000313" key="2">
    <source>
        <dbReference type="Proteomes" id="UP001604336"/>
    </source>
</evidence>
<dbReference type="PANTHER" id="PTHR47592">
    <property type="entry name" value="PBF68 PROTEIN"/>
    <property type="match status" value="1"/>
</dbReference>
<reference evidence="2" key="1">
    <citation type="submission" date="2024-07" db="EMBL/GenBank/DDBJ databases">
        <title>Two chromosome-level genome assemblies of Korean endemic species Abeliophyllum distichum and Forsythia ovata (Oleaceae).</title>
        <authorList>
            <person name="Jang H."/>
        </authorList>
    </citation>
    <scope>NUCLEOTIDE SEQUENCE [LARGE SCALE GENOMIC DNA]</scope>
</reference>